<name>X1QWU3_9ZZZZ</name>
<comment type="caution">
    <text evidence="2">The sequence shown here is derived from an EMBL/GenBank/DDBJ whole genome shotgun (WGS) entry which is preliminary data.</text>
</comment>
<dbReference type="PANTHER" id="PTHR47099">
    <property type="entry name" value="METHYLCOBAMIDE:COM METHYLTRANSFERASE MTBA"/>
    <property type="match status" value="1"/>
</dbReference>
<reference evidence="2" key="1">
    <citation type="journal article" date="2014" name="Front. Microbiol.">
        <title>High frequency of phylogenetically diverse reductive dehalogenase-homologous genes in deep subseafloor sedimentary metagenomes.</title>
        <authorList>
            <person name="Kawai M."/>
            <person name="Futagami T."/>
            <person name="Toyoda A."/>
            <person name="Takaki Y."/>
            <person name="Nishi S."/>
            <person name="Hori S."/>
            <person name="Arai W."/>
            <person name="Tsubouchi T."/>
            <person name="Morono Y."/>
            <person name="Uchiyama I."/>
            <person name="Ito T."/>
            <person name="Fujiyama A."/>
            <person name="Inagaki F."/>
            <person name="Takami H."/>
        </authorList>
    </citation>
    <scope>NUCLEOTIDE SEQUENCE</scope>
    <source>
        <strain evidence="2">Expedition CK06-06</strain>
    </source>
</reference>
<accession>X1QWU3</accession>
<dbReference type="Gene3D" id="3.20.20.210">
    <property type="match status" value="1"/>
</dbReference>
<dbReference type="InterPro" id="IPR052024">
    <property type="entry name" value="Methanogen_methyltrans"/>
</dbReference>
<dbReference type="GO" id="GO:0006779">
    <property type="term" value="P:porphyrin-containing compound biosynthetic process"/>
    <property type="evidence" value="ECO:0007669"/>
    <property type="project" value="InterPro"/>
</dbReference>
<dbReference type="AlphaFoldDB" id="X1QWU3"/>
<dbReference type="InterPro" id="IPR038071">
    <property type="entry name" value="UROD/MetE-like_sf"/>
</dbReference>
<dbReference type="Pfam" id="PF01208">
    <property type="entry name" value="URO-D"/>
    <property type="match status" value="1"/>
</dbReference>
<dbReference type="PANTHER" id="PTHR47099:SF1">
    <property type="entry name" value="METHYLCOBAMIDE:COM METHYLTRANSFERASE MTBA"/>
    <property type="match status" value="1"/>
</dbReference>
<dbReference type="SUPFAM" id="SSF51726">
    <property type="entry name" value="UROD/MetE-like"/>
    <property type="match status" value="1"/>
</dbReference>
<evidence type="ECO:0000259" key="1">
    <source>
        <dbReference type="Pfam" id="PF01208"/>
    </source>
</evidence>
<sequence length="83" mass="9050">WFFEHMDMAKAKKILGHTCIAGNVPVTLMVTGKPGEVKERCRKLIEICAPGSGYILTAGAFMDIGNPDNLRAMMAAAKEYGVY</sequence>
<gene>
    <name evidence="2" type="ORF">S06H3_62349</name>
</gene>
<proteinExistence type="predicted"/>
<protein>
    <recommendedName>
        <fullName evidence="1">Uroporphyrinogen decarboxylase (URO-D) domain-containing protein</fullName>
    </recommendedName>
</protein>
<dbReference type="InterPro" id="IPR000257">
    <property type="entry name" value="Uroporphyrinogen_deCOase"/>
</dbReference>
<dbReference type="GO" id="GO:0004853">
    <property type="term" value="F:uroporphyrinogen decarboxylase activity"/>
    <property type="evidence" value="ECO:0007669"/>
    <property type="project" value="InterPro"/>
</dbReference>
<dbReference type="EMBL" id="BARV01041082">
    <property type="protein sequence ID" value="GAI47759.1"/>
    <property type="molecule type" value="Genomic_DNA"/>
</dbReference>
<feature type="non-terminal residue" evidence="2">
    <location>
        <position position="1"/>
    </location>
</feature>
<evidence type="ECO:0000313" key="2">
    <source>
        <dbReference type="EMBL" id="GAI47759.1"/>
    </source>
</evidence>
<organism evidence="2">
    <name type="scientific">marine sediment metagenome</name>
    <dbReference type="NCBI Taxonomy" id="412755"/>
    <lineage>
        <taxon>unclassified sequences</taxon>
        <taxon>metagenomes</taxon>
        <taxon>ecological metagenomes</taxon>
    </lineage>
</organism>
<feature type="domain" description="Uroporphyrinogen decarboxylase (URO-D)" evidence="1">
    <location>
        <begin position="5"/>
        <end position="80"/>
    </location>
</feature>